<name>A0ACC3SR04_LIPKO</name>
<comment type="caution">
    <text evidence="1">The sequence shown here is derived from an EMBL/GenBank/DDBJ whole genome shotgun (WGS) entry which is preliminary data.</text>
</comment>
<dbReference type="EMBL" id="MU971526">
    <property type="protein sequence ID" value="KAK9234046.1"/>
    <property type="molecule type" value="Genomic_DNA"/>
</dbReference>
<keyword evidence="2" id="KW-1185">Reference proteome</keyword>
<dbReference type="Proteomes" id="UP001433508">
    <property type="component" value="Unassembled WGS sequence"/>
</dbReference>
<gene>
    <name evidence="1" type="ORF">V1525DRAFT_414362</name>
</gene>
<proteinExistence type="predicted"/>
<accession>A0ACC3SR04</accession>
<evidence type="ECO:0000313" key="1">
    <source>
        <dbReference type="EMBL" id="KAK9234046.1"/>
    </source>
</evidence>
<sequence length="138" mass="15368">MSKVFTVSDVSLHNSKSSLFVVIHDGVYDVTEFVTQHPGGEDVLLESAGTDVTEQFEDIGHSEEARAILKSLQLGIVQRDTKVKSTLNDNKSAISIDSQINYSGASGFLWKDVDPNIAYLWIVWVLCFLLFTKYFFGS</sequence>
<organism evidence="1 2">
    <name type="scientific">Lipomyces kononenkoae</name>
    <name type="common">Yeast</name>
    <dbReference type="NCBI Taxonomy" id="34357"/>
    <lineage>
        <taxon>Eukaryota</taxon>
        <taxon>Fungi</taxon>
        <taxon>Dikarya</taxon>
        <taxon>Ascomycota</taxon>
        <taxon>Saccharomycotina</taxon>
        <taxon>Lipomycetes</taxon>
        <taxon>Lipomycetales</taxon>
        <taxon>Lipomycetaceae</taxon>
        <taxon>Lipomyces</taxon>
    </lineage>
</organism>
<evidence type="ECO:0000313" key="2">
    <source>
        <dbReference type="Proteomes" id="UP001433508"/>
    </source>
</evidence>
<protein>
    <submittedName>
        <fullName evidence="1">Cytochrome b5</fullName>
    </submittedName>
</protein>
<reference evidence="2" key="1">
    <citation type="journal article" date="2024" name="Front. Bioeng. Biotechnol.">
        <title>Genome-scale model development and genomic sequencing of the oleaginous clade Lipomyces.</title>
        <authorList>
            <person name="Czajka J.J."/>
            <person name="Han Y."/>
            <person name="Kim J."/>
            <person name="Mondo S.J."/>
            <person name="Hofstad B.A."/>
            <person name="Robles A."/>
            <person name="Haridas S."/>
            <person name="Riley R."/>
            <person name="LaButti K."/>
            <person name="Pangilinan J."/>
            <person name="Andreopoulos W."/>
            <person name="Lipzen A."/>
            <person name="Yan J."/>
            <person name="Wang M."/>
            <person name="Ng V."/>
            <person name="Grigoriev I.V."/>
            <person name="Spatafora J.W."/>
            <person name="Magnuson J.K."/>
            <person name="Baker S.E."/>
            <person name="Pomraning K.R."/>
        </authorList>
    </citation>
    <scope>NUCLEOTIDE SEQUENCE [LARGE SCALE GENOMIC DNA]</scope>
    <source>
        <strain evidence="2">CBS 7786</strain>
    </source>
</reference>